<dbReference type="SUPFAM" id="SSF48264">
    <property type="entry name" value="Cytochrome P450"/>
    <property type="match status" value="1"/>
</dbReference>
<name>A0A7X8SM26_9BACT</name>
<evidence type="ECO:0000313" key="8">
    <source>
        <dbReference type="EMBL" id="NLR92736.1"/>
    </source>
</evidence>
<dbReference type="PROSITE" id="PS00086">
    <property type="entry name" value="CYTOCHROME_P450"/>
    <property type="match status" value="1"/>
</dbReference>
<keyword evidence="4 6" id="KW-0408">Iron</keyword>
<sequence>MTNLNFSKTYKDLDGPKGKPIVGHIFDLEKDRLHLQYEDWAKEYGELYNLKFLNINVTVSTNPDTNAYIFKNRPNKFRRFKKLADVINEVGVDGVFTAEGESWKKQRKVTQKALDNKNVKAFFPSILTVADRLKNYWDTQVSKGDQLDYPLSKDFIRATVDVTTNLAFGYDMNTVENQTNDTQEHVEKIFPQLNKRVNSPIPLYKYFKTAEVKDFEESLKYIREHLGKFITQAEERLKNDPSLYENPSNFLEAMLASQDKDDPFTWDEIFGNLYTMLLAGEDTTSNSLTWTSYFLSKYPEVQEKIREEIRQVLGENGKIKSFEQIQQFQYTSAVFKEVTRLKPVTPNLYMQCLEDTVVNDVLFPKGHFIITQLSSAARSEEYFEKAKEFIPERWLKEKDEPVVGCPFHGHKKADAMKPFGGGPRLCPGKFLAEVESVVFLVTLMKDFEIEFYDKDLEVEELFAFTMQAKNLKLNFKKRHQVSDKLKGELNYSN</sequence>
<feature type="binding site" description="axial binding residue" evidence="6">
    <location>
        <position position="426"/>
    </location>
    <ligand>
        <name>heme</name>
        <dbReference type="ChEBI" id="CHEBI:30413"/>
    </ligand>
    <ligandPart>
        <name>Fe</name>
        <dbReference type="ChEBI" id="CHEBI:18248"/>
    </ligandPart>
</feature>
<comment type="similarity">
    <text evidence="7">Belongs to the cytochrome P450 family.</text>
</comment>
<evidence type="ECO:0000256" key="4">
    <source>
        <dbReference type="ARBA" id="ARBA00023004"/>
    </source>
</evidence>
<accession>A0A7X8SM26</accession>
<reference evidence="8 9" key="1">
    <citation type="submission" date="2020-04" db="EMBL/GenBank/DDBJ databases">
        <title>Flammeovirga sp. SR4, a novel species isolated from seawater.</title>
        <authorList>
            <person name="Wang X."/>
        </authorList>
    </citation>
    <scope>NUCLEOTIDE SEQUENCE [LARGE SCALE GENOMIC DNA]</scope>
    <source>
        <strain evidence="8 9">SR4</strain>
    </source>
</reference>
<keyword evidence="2 6" id="KW-0479">Metal-binding</keyword>
<keyword evidence="3 7" id="KW-0560">Oxidoreductase</keyword>
<evidence type="ECO:0000256" key="2">
    <source>
        <dbReference type="ARBA" id="ARBA00022723"/>
    </source>
</evidence>
<organism evidence="8 9">
    <name type="scientific">Flammeovirga agarivorans</name>
    <dbReference type="NCBI Taxonomy" id="2726742"/>
    <lineage>
        <taxon>Bacteria</taxon>
        <taxon>Pseudomonadati</taxon>
        <taxon>Bacteroidota</taxon>
        <taxon>Cytophagia</taxon>
        <taxon>Cytophagales</taxon>
        <taxon>Flammeovirgaceae</taxon>
        <taxon>Flammeovirga</taxon>
    </lineage>
</organism>
<comment type="caution">
    <text evidence="8">The sequence shown here is derived from an EMBL/GenBank/DDBJ whole genome shotgun (WGS) entry which is preliminary data.</text>
</comment>
<dbReference type="GO" id="GO:0016705">
    <property type="term" value="F:oxidoreductase activity, acting on paired donors, with incorporation or reduction of molecular oxygen"/>
    <property type="evidence" value="ECO:0007669"/>
    <property type="project" value="InterPro"/>
</dbReference>
<dbReference type="InterPro" id="IPR017972">
    <property type="entry name" value="Cyt_P450_CS"/>
</dbReference>
<evidence type="ECO:0000313" key="9">
    <source>
        <dbReference type="Proteomes" id="UP000585050"/>
    </source>
</evidence>
<evidence type="ECO:0000256" key="5">
    <source>
        <dbReference type="ARBA" id="ARBA00023033"/>
    </source>
</evidence>
<evidence type="ECO:0000256" key="6">
    <source>
        <dbReference type="PIRSR" id="PIRSR602401-1"/>
    </source>
</evidence>
<dbReference type="PRINTS" id="PR00385">
    <property type="entry name" value="P450"/>
</dbReference>
<dbReference type="PRINTS" id="PR00463">
    <property type="entry name" value="EP450I"/>
</dbReference>
<dbReference type="GO" id="GO:0004497">
    <property type="term" value="F:monooxygenase activity"/>
    <property type="evidence" value="ECO:0007669"/>
    <property type="project" value="UniProtKB-KW"/>
</dbReference>
<dbReference type="GO" id="GO:0020037">
    <property type="term" value="F:heme binding"/>
    <property type="evidence" value="ECO:0007669"/>
    <property type="project" value="InterPro"/>
</dbReference>
<comment type="cofactor">
    <cofactor evidence="1 6">
        <name>heme</name>
        <dbReference type="ChEBI" id="CHEBI:30413"/>
    </cofactor>
</comment>
<evidence type="ECO:0000256" key="7">
    <source>
        <dbReference type="RuleBase" id="RU000461"/>
    </source>
</evidence>
<evidence type="ECO:0000256" key="3">
    <source>
        <dbReference type="ARBA" id="ARBA00023002"/>
    </source>
</evidence>
<dbReference type="GO" id="GO:0005506">
    <property type="term" value="F:iron ion binding"/>
    <property type="evidence" value="ECO:0007669"/>
    <property type="project" value="InterPro"/>
</dbReference>
<dbReference type="InterPro" id="IPR002401">
    <property type="entry name" value="Cyt_P450_E_grp-I"/>
</dbReference>
<keyword evidence="9" id="KW-1185">Reference proteome</keyword>
<evidence type="ECO:0000256" key="1">
    <source>
        <dbReference type="ARBA" id="ARBA00001971"/>
    </source>
</evidence>
<dbReference type="RefSeq" id="WP_168883440.1">
    <property type="nucleotide sequence ID" value="NZ_JABAIL010000004.1"/>
</dbReference>
<dbReference type="EMBL" id="JABAIL010000004">
    <property type="protein sequence ID" value="NLR92736.1"/>
    <property type="molecule type" value="Genomic_DNA"/>
</dbReference>
<dbReference type="InterPro" id="IPR001128">
    <property type="entry name" value="Cyt_P450"/>
</dbReference>
<dbReference type="Pfam" id="PF00067">
    <property type="entry name" value="p450"/>
    <property type="match status" value="1"/>
</dbReference>
<dbReference type="Proteomes" id="UP000585050">
    <property type="component" value="Unassembled WGS sequence"/>
</dbReference>
<protein>
    <submittedName>
        <fullName evidence="8">Cytochrome P450</fullName>
    </submittedName>
</protein>
<proteinExistence type="inferred from homology"/>
<keyword evidence="6 7" id="KW-0349">Heme</keyword>
<keyword evidence="5 7" id="KW-0503">Monooxygenase</keyword>
<dbReference type="PANTHER" id="PTHR24303:SF31">
    <property type="entry name" value="CYTOCHROME P450 307A1-RELATED"/>
    <property type="match status" value="1"/>
</dbReference>
<dbReference type="PANTHER" id="PTHR24303">
    <property type="entry name" value="HEME-BINDING MONOOXYGENASE FAMILY"/>
    <property type="match status" value="1"/>
</dbReference>
<gene>
    <name evidence="8" type="ORF">HGP29_16065</name>
</gene>
<dbReference type="InterPro" id="IPR036396">
    <property type="entry name" value="Cyt_P450_sf"/>
</dbReference>
<dbReference type="Gene3D" id="1.10.630.10">
    <property type="entry name" value="Cytochrome P450"/>
    <property type="match status" value="1"/>
</dbReference>
<dbReference type="AlphaFoldDB" id="A0A7X8SM26"/>